<dbReference type="NCBIfam" id="TIGR01511">
    <property type="entry name" value="ATPase-IB1_Cu"/>
    <property type="match status" value="1"/>
</dbReference>
<evidence type="ECO:0000256" key="8">
    <source>
        <dbReference type="ARBA" id="ARBA00022967"/>
    </source>
</evidence>
<dbReference type="EMBL" id="CP081869">
    <property type="protein sequence ID" value="QZO00342.1"/>
    <property type="molecule type" value="Genomic_DNA"/>
</dbReference>
<dbReference type="Gene3D" id="3.40.50.1000">
    <property type="entry name" value="HAD superfamily/HAD-like"/>
    <property type="match status" value="1"/>
</dbReference>
<dbReference type="Proteomes" id="UP000825701">
    <property type="component" value="Chromosome"/>
</dbReference>
<dbReference type="InterPro" id="IPR023298">
    <property type="entry name" value="ATPase_P-typ_TM_dom_sf"/>
</dbReference>
<proteinExistence type="inferred from homology"/>
<dbReference type="InterPro" id="IPR044492">
    <property type="entry name" value="P_typ_ATPase_HD_dom"/>
</dbReference>
<dbReference type="KEGG" id="cmet:K6K41_00670"/>
<keyword evidence="8" id="KW-1278">Translocase</keyword>
<dbReference type="InterPro" id="IPR009078">
    <property type="entry name" value="Ferritin-like_SF"/>
</dbReference>
<dbReference type="InterPro" id="IPR036412">
    <property type="entry name" value="HAD-like_sf"/>
</dbReference>
<dbReference type="InterPro" id="IPR059000">
    <property type="entry name" value="ATPase_P-type_domA"/>
</dbReference>
<dbReference type="SFLD" id="SFLDS00003">
    <property type="entry name" value="Haloacid_Dehalogenase"/>
    <property type="match status" value="1"/>
</dbReference>
<dbReference type="SMART" id="SM00746">
    <property type="entry name" value="TRASH"/>
    <property type="match status" value="1"/>
</dbReference>
<keyword evidence="6 11" id="KW-0547">Nucleotide-binding</keyword>
<dbReference type="InterPro" id="IPR007029">
    <property type="entry name" value="YHS_dom"/>
</dbReference>
<dbReference type="InterPro" id="IPR012348">
    <property type="entry name" value="RNR-like"/>
</dbReference>
<dbReference type="InterPro" id="IPR018303">
    <property type="entry name" value="ATPase_P-typ_P_site"/>
</dbReference>
<accession>A0A9E6RA26</accession>
<evidence type="ECO:0000313" key="13">
    <source>
        <dbReference type="EMBL" id="QZO00342.1"/>
    </source>
</evidence>
<evidence type="ECO:0000259" key="12">
    <source>
        <dbReference type="SMART" id="SM00746"/>
    </source>
</evidence>
<dbReference type="InterPro" id="IPR001757">
    <property type="entry name" value="P_typ_ATPase"/>
</dbReference>
<keyword evidence="10 11" id="KW-0472">Membrane</keyword>
<feature type="transmembrane region" description="Helical" evidence="11">
    <location>
        <begin position="238"/>
        <end position="257"/>
    </location>
</feature>
<feature type="transmembrane region" description="Helical" evidence="11">
    <location>
        <begin position="168"/>
        <end position="187"/>
    </location>
</feature>
<dbReference type="NCBIfam" id="TIGR01494">
    <property type="entry name" value="ATPase_P-type"/>
    <property type="match status" value="1"/>
</dbReference>
<dbReference type="InterPro" id="IPR045800">
    <property type="entry name" value="HMBD"/>
</dbReference>
<evidence type="ECO:0000256" key="4">
    <source>
        <dbReference type="ARBA" id="ARBA00022692"/>
    </source>
</evidence>
<comment type="similarity">
    <text evidence="2 11">Belongs to the cation transport ATPase (P-type) (TC 3.A.3) family. Type IB subfamily.</text>
</comment>
<keyword evidence="4 11" id="KW-0812">Transmembrane</keyword>
<keyword evidence="14" id="KW-1185">Reference proteome</keyword>
<dbReference type="NCBIfam" id="TIGR01525">
    <property type="entry name" value="ATPase-IB_hvy"/>
    <property type="match status" value="1"/>
</dbReference>
<dbReference type="SFLD" id="SFLDF00027">
    <property type="entry name" value="p-type_atpase"/>
    <property type="match status" value="1"/>
</dbReference>
<dbReference type="GO" id="GO:0055070">
    <property type="term" value="P:copper ion homeostasis"/>
    <property type="evidence" value="ECO:0007669"/>
    <property type="project" value="TreeGrafter"/>
</dbReference>
<evidence type="ECO:0000256" key="3">
    <source>
        <dbReference type="ARBA" id="ARBA00022475"/>
    </source>
</evidence>
<dbReference type="GO" id="GO:0060003">
    <property type="term" value="P:copper ion export"/>
    <property type="evidence" value="ECO:0007669"/>
    <property type="project" value="UniProtKB-ARBA"/>
</dbReference>
<dbReference type="PRINTS" id="PR00943">
    <property type="entry name" value="CUATPASE"/>
</dbReference>
<evidence type="ECO:0000256" key="11">
    <source>
        <dbReference type="RuleBase" id="RU362081"/>
    </source>
</evidence>
<dbReference type="SUPFAM" id="SSF47240">
    <property type="entry name" value="Ferritin-like"/>
    <property type="match status" value="1"/>
</dbReference>
<dbReference type="InterPro" id="IPR011017">
    <property type="entry name" value="TRASH_dom"/>
</dbReference>
<dbReference type="GO" id="GO:0016887">
    <property type="term" value="F:ATP hydrolysis activity"/>
    <property type="evidence" value="ECO:0007669"/>
    <property type="project" value="InterPro"/>
</dbReference>
<dbReference type="SUPFAM" id="SSF81665">
    <property type="entry name" value="Calcium ATPase, transmembrane domain M"/>
    <property type="match status" value="1"/>
</dbReference>
<evidence type="ECO:0000256" key="5">
    <source>
        <dbReference type="ARBA" id="ARBA00022723"/>
    </source>
</evidence>
<evidence type="ECO:0000313" key="14">
    <source>
        <dbReference type="Proteomes" id="UP000825701"/>
    </source>
</evidence>
<evidence type="ECO:0000256" key="9">
    <source>
        <dbReference type="ARBA" id="ARBA00022989"/>
    </source>
</evidence>
<evidence type="ECO:0000256" key="2">
    <source>
        <dbReference type="ARBA" id="ARBA00006024"/>
    </source>
</evidence>
<dbReference type="NCBIfam" id="TIGR01512">
    <property type="entry name" value="ATPase-IB2_Cd"/>
    <property type="match status" value="1"/>
</dbReference>
<dbReference type="InterPro" id="IPR023299">
    <property type="entry name" value="ATPase_P-typ_cyto_dom_N"/>
</dbReference>
<dbReference type="SUPFAM" id="SSF56784">
    <property type="entry name" value="HAD-like"/>
    <property type="match status" value="1"/>
</dbReference>
<dbReference type="SFLD" id="SFLDG00002">
    <property type="entry name" value="C1.7:_P-type_atpase_like"/>
    <property type="match status" value="1"/>
</dbReference>
<comment type="subcellular location">
    <subcellularLocation>
        <location evidence="1">Cell membrane</location>
        <topology evidence="1">Multi-pass membrane protein</topology>
    </subcellularLocation>
</comment>
<keyword evidence="9 11" id="KW-1133">Transmembrane helix</keyword>
<protein>
    <submittedName>
        <fullName evidence="13">Cadmium-translocating P-type ATPase</fullName>
    </submittedName>
</protein>
<dbReference type="GO" id="GO:0016491">
    <property type="term" value="F:oxidoreductase activity"/>
    <property type="evidence" value="ECO:0007669"/>
    <property type="project" value="InterPro"/>
</dbReference>
<evidence type="ECO:0000256" key="1">
    <source>
        <dbReference type="ARBA" id="ARBA00004651"/>
    </source>
</evidence>
<feature type="transmembrane region" description="Helical" evidence="11">
    <location>
        <begin position="199"/>
        <end position="226"/>
    </location>
</feature>
<gene>
    <name evidence="13" type="primary">cadA</name>
    <name evidence="13" type="ORF">K6K41_00670</name>
</gene>
<feature type="transmembrane region" description="Helical" evidence="11">
    <location>
        <begin position="135"/>
        <end position="156"/>
    </location>
</feature>
<feature type="transmembrane region" description="Helical" evidence="11">
    <location>
        <begin position="392"/>
        <end position="414"/>
    </location>
</feature>
<dbReference type="PROSITE" id="PS00154">
    <property type="entry name" value="ATPASE_E1_E2"/>
    <property type="match status" value="1"/>
</dbReference>
<dbReference type="SUPFAM" id="SSF81653">
    <property type="entry name" value="Calcium ATPase, transduction domain A"/>
    <property type="match status" value="1"/>
</dbReference>
<dbReference type="Pfam" id="PF00122">
    <property type="entry name" value="E1-E2_ATPase"/>
    <property type="match status" value="1"/>
</dbReference>
<dbReference type="InterPro" id="IPR027256">
    <property type="entry name" value="P-typ_ATPase_IB"/>
</dbReference>
<dbReference type="Gene3D" id="3.40.1110.10">
    <property type="entry name" value="Calcium-transporting ATPase, cytoplasmic domain N"/>
    <property type="match status" value="1"/>
</dbReference>
<keyword evidence="7 11" id="KW-0067">ATP-binding</keyword>
<dbReference type="PANTHER" id="PTHR43520">
    <property type="entry name" value="ATP7, ISOFORM B"/>
    <property type="match status" value="1"/>
</dbReference>
<feature type="transmembrane region" description="Helical" evidence="11">
    <location>
        <begin position="761"/>
        <end position="783"/>
    </location>
</feature>
<dbReference type="GO" id="GO:0043682">
    <property type="term" value="F:P-type divalent copper transporter activity"/>
    <property type="evidence" value="ECO:0007669"/>
    <property type="project" value="TreeGrafter"/>
</dbReference>
<feature type="domain" description="TRASH" evidence="12">
    <location>
        <begin position="32"/>
        <end position="70"/>
    </location>
</feature>
<dbReference type="InterPro" id="IPR023214">
    <property type="entry name" value="HAD_sf"/>
</dbReference>
<organism evidence="13 14">
    <name type="scientific">Chenggangzhangella methanolivorans</name>
    <dbReference type="NCBI Taxonomy" id="1437009"/>
    <lineage>
        <taxon>Bacteria</taxon>
        <taxon>Pseudomonadati</taxon>
        <taxon>Pseudomonadota</taxon>
        <taxon>Alphaproteobacteria</taxon>
        <taxon>Hyphomicrobiales</taxon>
        <taxon>Methylopilaceae</taxon>
        <taxon>Chenggangzhangella</taxon>
    </lineage>
</organism>
<dbReference type="PRINTS" id="PR00119">
    <property type="entry name" value="CATATPASE"/>
</dbReference>
<name>A0A9E6RA26_9HYPH</name>
<dbReference type="GO" id="GO:0005507">
    <property type="term" value="F:copper ion binding"/>
    <property type="evidence" value="ECO:0007669"/>
    <property type="project" value="TreeGrafter"/>
</dbReference>
<evidence type="ECO:0000256" key="7">
    <source>
        <dbReference type="ARBA" id="ARBA00022840"/>
    </source>
</evidence>
<dbReference type="PANTHER" id="PTHR43520:SF8">
    <property type="entry name" value="P-TYPE CU(+) TRANSPORTER"/>
    <property type="match status" value="1"/>
</dbReference>
<dbReference type="Pfam" id="PF04945">
    <property type="entry name" value="YHS"/>
    <property type="match status" value="1"/>
</dbReference>
<sequence length="790" mass="82075">MTGITAAPRASVEMAPMLIQARAMRRAPAAIDPVCGMTVEIATAKHRSDAGGSSHYFCSAGCKSKFEADPAKYSGESKAEHAEAPEGATYTCPMHPEIRQVGPGSCPICGMALEPELVSAEAQPNHELADMTRRFWVGLALAVPIFVLEMSGHLLPAIHHVVPPATSIWIQFALATPVVLWAGWPFFQRGWASVRSRNLNMFTLIAMGVGVAYVYSVVATLAPALFPPAFRGPDGAVAVYFEAAAVITVLVLLGQVLELRARDQTSGAIRALINLAPKTARRARADGTEEDVAVEDIAVGDMLRVRPGERIPVDAEVADGRSNVDQSMVTGEPMPVAKAVGDAVIGGTINQSGALTIRAQKVGRDTMLARIVQMVSEAQRSRAPIQKLADQVSGWFVPAVIAVAALAFIAWAAFGPEPRFAYGLVAAVAVLIIACPCALGLATPMSIMVGVGKGASLGVLIKNAEALERLEKVDALVVDKTGTLTEGRPSVTDIAVADGVSENDLLSLAAAVEHASEHPLGRAVVTAAEDRQLTIPVVEDFDAPSGKGVSGTVGGRKILLGKARYLEDAGVELGALADKADALRRSGATAIFAAVDGRAAGVFAIADPIKPSTLYAVKALKAEGMRIVMLTGDNRTTAEAVARSLAIDEVVADVLPEEKHAVVERLKREGRVVAMAGDGVNDAPALAAADVGIAMGTGTDVAIESAGVTLVRGDLMGIVKARALSKATMSNIRQNLALAFVYNAAGVPIAAGALYPVFGLLLSPIVAAAAMALSSVSVIGNALRLRATKI</sequence>
<evidence type="ECO:0000256" key="10">
    <source>
        <dbReference type="ARBA" id="ARBA00023136"/>
    </source>
</evidence>
<dbReference type="CDD" id="cd02094">
    <property type="entry name" value="P-type_ATPase_Cu-like"/>
    <property type="match status" value="1"/>
</dbReference>
<dbReference type="Gene3D" id="1.10.620.20">
    <property type="entry name" value="Ribonucleotide Reductase, subunit A"/>
    <property type="match status" value="1"/>
</dbReference>
<dbReference type="Gene3D" id="2.70.150.10">
    <property type="entry name" value="Calcium-transporting ATPase, cytoplasmic transduction domain A"/>
    <property type="match status" value="1"/>
</dbReference>
<feature type="transmembrane region" description="Helical" evidence="11">
    <location>
        <begin position="736"/>
        <end position="755"/>
    </location>
</feature>
<dbReference type="Pfam" id="PF19335">
    <property type="entry name" value="HMBD"/>
    <property type="match status" value="1"/>
</dbReference>
<keyword evidence="5 11" id="KW-0479">Metal-binding</keyword>
<dbReference type="AlphaFoldDB" id="A0A9E6RA26"/>
<evidence type="ECO:0000256" key="6">
    <source>
        <dbReference type="ARBA" id="ARBA00022741"/>
    </source>
</evidence>
<dbReference type="GO" id="GO:0005886">
    <property type="term" value="C:plasma membrane"/>
    <property type="evidence" value="ECO:0007669"/>
    <property type="project" value="UniProtKB-SubCell"/>
</dbReference>
<feature type="transmembrane region" description="Helical" evidence="11">
    <location>
        <begin position="420"/>
        <end position="443"/>
    </location>
</feature>
<keyword evidence="3 11" id="KW-1003">Cell membrane</keyword>
<dbReference type="Pfam" id="PF00702">
    <property type="entry name" value="Hydrolase"/>
    <property type="match status" value="1"/>
</dbReference>
<dbReference type="GO" id="GO:0005524">
    <property type="term" value="F:ATP binding"/>
    <property type="evidence" value="ECO:0007669"/>
    <property type="project" value="UniProtKB-UniRule"/>
</dbReference>
<dbReference type="InterPro" id="IPR008250">
    <property type="entry name" value="ATPase_P-typ_transduc_dom_A_sf"/>
</dbReference>
<reference evidence="13" key="1">
    <citation type="submission" date="2021-08" db="EMBL/GenBank/DDBJ databases">
        <authorList>
            <person name="Zhang H."/>
            <person name="Xu M."/>
            <person name="Yu Z."/>
            <person name="Yang L."/>
            <person name="Cai Y."/>
        </authorList>
    </citation>
    <scope>NUCLEOTIDE SEQUENCE</scope>
    <source>
        <strain evidence="13">CHL1</strain>
    </source>
</reference>
<dbReference type="FunFam" id="2.70.150.10:FF:000020">
    <property type="entry name" value="Copper-exporting P-type ATPase A"/>
    <property type="match status" value="1"/>
</dbReference>